<sequence length="32" mass="3400">MRVIPLGGPVPAFRQENVVVFRRPGDAGIGHG</sequence>
<gene>
    <name evidence="1" type="ORF">FHR84_000111</name>
</gene>
<dbReference type="AlphaFoldDB" id="A0A852Z3B5"/>
<reference evidence="1 2" key="1">
    <citation type="submission" date="2020-07" db="EMBL/GenBank/DDBJ databases">
        <title>Genomic Encyclopedia of Type Strains, Phase III (KMG-III): the genomes of soil and plant-associated and newly described type strains.</title>
        <authorList>
            <person name="Whitman W."/>
        </authorList>
    </citation>
    <scope>NUCLEOTIDE SEQUENCE [LARGE SCALE GENOMIC DNA]</scope>
    <source>
        <strain evidence="1 2">CECT 8576</strain>
    </source>
</reference>
<dbReference type="EMBL" id="JACBYW010000001">
    <property type="protein sequence ID" value="NYH76797.1"/>
    <property type="molecule type" value="Genomic_DNA"/>
</dbReference>
<accession>A0A852Z3B5</accession>
<proteinExistence type="predicted"/>
<organism evidence="1 2">
    <name type="scientific">Actinopolyspora biskrensis</name>
    <dbReference type="NCBI Taxonomy" id="1470178"/>
    <lineage>
        <taxon>Bacteria</taxon>
        <taxon>Bacillati</taxon>
        <taxon>Actinomycetota</taxon>
        <taxon>Actinomycetes</taxon>
        <taxon>Actinopolysporales</taxon>
        <taxon>Actinopolysporaceae</taxon>
        <taxon>Actinopolyspora</taxon>
    </lineage>
</organism>
<dbReference type="Proteomes" id="UP000548304">
    <property type="component" value="Unassembled WGS sequence"/>
</dbReference>
<comment type="caution">
    <text evidence="1">The sequence shown here is derived from an EMBL/GenBank/DDBJ whole genome shotgun (WGS) entry which is preliminary data.</text>
</comment>
<evidence type="ECO:0000313" key="2">
    <source>
        <dbReference type="Proteomes" id="UP000548304"/>
    </source>
</evidence>
<protein>
    <submittedName>
        <fullName evidence="1">Uncharacterized protein</fullName>
    </submittedName>
</protein>
<evidence type="ECO:0000313" key="1">
    <source>
        <dbReference type="EMBL" id="NYH76797.1"/>
    </source>
</evidence>
<name>A0A852Z3B5_9ACTN</name>
<keyword evidence="2" id="KW-1185">Reference proteome</keyword>